<sequence length="329" mass="37410">MKDPKKSAGGKARAEKLSPSKRSEIARHAANARHMRGLPKAIYGDDDSPLKIGDMEIPCFVLDDERRVLITGGMQDALQMARGGSMVPGMNRFELFASRERINPYISNELMDRIRSPIIFLTPRGQKAHGYEAEVLVELCEAILAARADGKLQKQQLGFAKQAELIMRGLARVGIVALVDEATGFQEVRRRDALHKILEAYISPELMKWAKRFPDSFYEEMFRLHGWEYDPESVKRPGVVGKFTNTYIYEQLPPGVVEELQTVNPKDEHGRRKNRHHQFLTAEVGNPHLERQIAATTTIMRVSDDWPTFKRLFAKAFPRNGDQMELLPD</sequence>
<feature type="domain" description="Bacteriophage Mx8 p63 C-terminal" evidence="2">
    <location>
        <begin position="197"/>
        <end position="289"/>
    </location>
</feature>
<dbReference type="EMBL" id="BMZO01000011">
    <property type="protein sequence ID" value="GHC79300.1"/>
    <property type="molecule type" value="Genomic_DNA"/>
</dbReference>
<evidence type="ECO:0000259" key="2">
    <source>
        <dbReference type="Pfam" id="PF10546"/>
    </source>
</evidence>
<dbReference type="AlphaFoldDB" id="A0A8J3DL04"/>
<protein>
    <recommendedName>
        <fullName evidence="2">Bacteriophage Mx8 p63 C-terminal domain-containing protein</fullName>
    </recommendedName>
</protein>
<accession>A0A8J3DL04</accession>
<organism evidence="3 4">
    <name type="scientific">Limoniibacter endophyticus</name>
    <dbReference type="NCBI Taxonomy" id="1565040"/>
    <lineage>
        <taxon>Bacteria</taxon>
        <taxon>Pseudomonadati</taxon>
        <taxon>Pseudomonadota</taxon>
        <taxon>Alphaproteobacteria</taxon>
        <taxon>Hyphomicrobiales</taxon>
        <taxon>Bartonellaceae</taxon>
        <taxon>Limoniibacter</taxon>
    </lineage>
</organism>
<dbReference type="Proteomes" id="UP000641137">
    <property type="component" value="Unassembled WGS sequence"/>
</dbReference>
<evidence type="ECO:0000313" key="4">
    <source>
        <dbReference type="Proteomes" id="UP000641137"/>
    </source>
</evidence>
<reference evidence="3" key="2">
    <citation type="submission" date="2020-09" db="EMBL/GenBank/DDBJ databases">
        <authorList>
            <person name="Sun Q."/>
            <person name="Kim S."/>
        </authorList>
    </citation>
    <scope>NUCLEOTIDE SEQUENCE</scope>
    <source>
        <strain evidence="3">KCTC 42097</strain>
    </source>
</reference>
<dbReference type="Pfam" id="PF10546">
    <property type="entry name" value="P63C"/>
    <property type="match status" value="1"/>
</dbReference>
<comment type="caution">
    <text evidence="3">The sequence shown here is derived from an EMBL/GenBank/DDBJ whole genome shotgun (WGS) entry which is preliminary data.</text>
</comment>
<feature type="region of interest" description="Disordered" evidence="1">
    <location>
        <begin position="1"/>
        <end position="24"/>
    </location>
</feature>
<evidence type="ECO:0000256" key="1">
    <source>
        <dbReference type="SAM" id="MobiDB-lite"/>
    </source>
</evidence>
<name>A0A8J3DL04_9HYPH</name>
<reference evidence="3" key="1">
    <citation type="journal article" date="2014" name="Int. J. Syst. Evol. Microbiol.">
        <title>Complete genome sequence of Corynebacterium casei LMG S-19264T (=DSM 44701T), isolated from a smear-ripened cheese.</title>
        <authorList>
            <consortium name="US DOE Joint Genome Institute (JGI-PGF)"/>
            <person name="Walter F."/>
            <person name="Albersmeier A."/>
            <person name="Kalinowski J."/>
            <person name="Ruckert C."/>
        </authorList>
    </citation>
    <scope>NUCLEOTIDE SEQUENCE</scope>
    <source>
        <strain evidence="3">KCTC 42097</strain>
    </source>
</reference>
<keyword evidence="4" id="KW-1185">Reference proteome</keyword>
<dbReference type="InterPro" id="IPR018874">
    <property type="entry name" value="Phage_Mx8_p63_C"/>
</dbReference>
<evidence type="ECO:0000313" key="3">
    <source>
        <dbReference type="EMBL" id="GHC79300.1"/>
    </source>
</evidence>
<proteinExistence type="predicted"/>
<gene>
    <name evidence="3" type="ORF">GCM10010136_31740</name>
</gene>